<sequence>MAFCWIVKFLRYANHSSKKLNKHCSELLSLIHFDLCSSIRVVSPYDDRSPDVFIPQDDHSPYMSKNNGINIERICAYSPQMKGIAERKNQNIASIARRFLLQ</sequence>
<dbReference type="SUPFAM" id="SSF53098">
    <property type="entry name" value="Ribonuclease H-like"/>
    <property type="match status" value="1"/>
</dbReference>
<organism evidence="1 2">
    <name type="scientific">Caerostris darwini</name>
    <dbReference type="NCBI Taxonomy" id="1538125"/>
    <lineage>
        <taxon>Eukaryota</taxon>
        <taxon>Metazoa</taxon>
        <taxon>Ecdysozoa</taxon>
        <taxon>Arthropoda</taxon>
        <taxon>Chelicerata</taxon>
        <taxon>Arachnida</taxon>
        <taxon>Araneae</taxon>
        <taxon>Araneomorphae</taxon>
        <taxon>Entelegynae</taxon>
        <taxon>Araneoidea</taxon>
        <taxon>Araneidae</taxon>
        <taxon>Caerostris</taxon>
    </lineage>
</organism>
<dbReference type="Gene3D" id="3.30.420.10">
    <property type="entry name" value="Ribonuclease H-like superfamily/Ribonuclease H"/>
    <property type="match status" value="1"/>
</dbReference>
<gene>
    <name evidence="1" type="ORF">CDAR_190751</name>
</gene>
<reference evidence="1 2" key="1">
    <citation type="submission" date="2021-06" db="EMBL/GenBank/DDBJ databases">
        <title>Caerostris darwini draft genome.</title>
        <authorList>
            <person name="Kono N."/>
            <person name="Arakawa K."/>
        </authorList>
    </citation>
    <scope>NUCLEOTIDE SEQUENCE [LARGE SCALE GENOMIC DNA]</scope>
</reference>
<protein>
    <submittedName>
        <fullName evidence="1">Uncharacterized protein</fullName>
    </submittedName>
</protein>
<dbReference type="Proteomes" id="UP001054837">
    <property type="component" value="Unassembled WGS sequence"/>
</dbReference>
<evidence type="ECO:0000313" key="1">
    <source>
        <dbReference type="EMBL" id="GIY67546.1"/>
    </source>
</evidence>
<dbReference type="GO" id="GO:0003676">
    <property type="term" value="F:nucleic acid binding"/>
    <property type="evidence" value="ECO:0007669"/>
    <property type="project" value="InterPro"/>
</dbReference>
<evidence type="ECO:0000313" key="2">
    <source>
        <dbReference type="Proteomes" id="UP001054837"/>
    </source>
</evidence>
<dbReference type="AlphaFoldDB" id="A0AAV4VCB8"/>
<dbReference type="EMBL" id="BPLQ01012752">
    <property type="protein sequence ID" value="GIY67546.1"/>
    <property type="molecule type" value="Genomic_DNA"/>
</dbReference>
<proteinExistence type="predicted"/>
<dbReference type="InterPro" id="IPR012337">
    <property type="entry name" value="RNaseH-like_sf"/>
</dbReference>
<dbReference type="InterPro" id="IPR036397">
    <property type="entry name" value="RNaseH_sf"/>
</dbReference>
<name>A0AAV4VCB8_9ARAC</name>
<keyword evidence="2" id="KW-1185">Reference proteome</keyword>
<comment type="caution">
    <text evidence="1">The sequence shown here is derived from an EMBL/GenBank/DDBJ whole genome shotgun (WGS) entry which is preliminary data.</text>
</comment>
<accession>A0AAV4VCB8</accession>